<dbReference type="EMBL" id="CP091430">
    <property type="protein sequence ID" value="UVI28341.1"/>
    <property type="molecule type" value="Genomic_DNA"/>
</dbReference>
<evidence type="ECO:0000313" key="8">
    <source>
        <dbReference type="Proteomes" id="UP001057877"/>
    </source>
</evidence>
<keyword evidence="3" id="KW-0472">Membrane</keyword>
<dbReference type="PANTHER" id="PTHR43649:SF33">
    <property type="entry name" value="POLYGALACTURONAN_RHAMNOGALACTURONAN-BINDING PROTEIN YTCQ"/>
    <property type="match status" value="1"/>
</dbReference>
<dbReference type="PANTHER" id="PTHR43649">
    <property type="entry name" value="ARABINOSE-BINDING PROTEIN-RELATED"/>
    <property type="match status" value="1"/>
</dbReference>
<name>A0ABY5S375_9BACL</name>
<sequence>MNRHPLRIFMLLFVSIVTIAGCSTSEAPTVNEEQVEQVEQEETAAPVKDKESFVADIKLLWSSDDRFKPLIEDFNKEYPNIKVELLPQHYSELPALIAAGTIPDVVGLVGTMPEWVENGVLEELSEYIEVDPDVNPDTFYEAAYIRSVTSDGKVWALPWQVDPNFAFMYNTKILDEYGITEIPDLNSLSAFGDFLRSFWVVRDGKQEMSTFTPQNVYGTVNALQTWAYLNGATTKTFYDPETRKVSFNDPLIVETLEWIVKFKRDNIDDERLQQVQASLPEGTGWFQAGKSAIYLQTAADLRNNYNLNPDEIGIISMPEKSTWIGGHSFALTAGGKNKEAAWEFLKWICATNEGAESNLKHLNLISGKKENPYMDEQAKTDPVYAVFKEVLANAKHDHLWTWIPVEWQTEFDKKYGDVMNGSLEPKAFLDHMTKYIQALVDERYSR</sequence>
<dbReference type="InterPro" id="IPR006059">
    <property type="entry name" value="SBP"/>
</dbReference>
<keyword evidence="2 6" id="KW-0732">Signal</keyword>
<dbReference type="Gene3D" id="3.40.190.10">
    <property type="entry name" value="Periplasmic binding protein-like II"/>
    <property type="match status" value="1"/>
</dbReference>
<keyword evidence="4" id="KW-0564">Palmitate</keyword>
<evidence type="ECO:0000256" key="2">
    <source>
        <dbReference type="ARBA" id="ARBA00022729"/>
    </source>
</evidence>
<dbReference type="Proteomes" id="UP001057877">
    <property type="component" value="Chromosome"/>
</dbReference>
<evidence type="ECO:0000256" key="1">
    <source>
        <dbReference type="ARBA" id="ARBA00022475"/>
    </source>
</evidence>
<protein>
    <submittedName>
        <fullName evidence="7">Extracellular solute-binding protein</fullName>
    </submittedName>
</protein>
<evidence type="ECO:0000256" key="6">
    <source>
        <dbReference type="SAM" id="SignalP"/>
    </source>
</evidence>
<dbReference type="RefSeq" id="WP_258384429.1">
    <property type="nucleotide sequence ID" value="NZ_CP091430.1"/>
</dbReference>
<dbReference type="InterPro" id="IPR050490">
    <property type="entry name" value="Bact_solute-bd_prot1"/>
</dbReference>
<dbReference type="SUPFAM" id="SSF53850">
    <property type="entry name" value="Periplasmic binding protein-like II"/>
    <property type="match status" value="1"/>
</dbReference>
<organism evidence="7 8">
    <name type="scientific">Paenibacillus spongiae</name>
    <dbReference type="NCBI Taxonomy" id="2909671"/>
    <lineage>
        <taxon>Bacteria</taxon>
        <taxon>Bacillati</taxon>
        <taxon>Bacillota</taxon>
        <taxon>Bacilli</taxon>
        <taxon>Bacillales</taxon>
        <taxon>Paenibacillaceae</taxon>
        <taxon>Paenibacillus</taxon>
    </lineage>
</organism>
<evidence type="ECO:0000256" key="5">
    <source>
        <dbReference type="ARBA" id="ARBA00023288"/>
    </source>
</evidence>
<dbReference type="Pfam" id="PF01547">
    <property type="entry name" value="SBP_bac_1"/>
    <property type="match status" value="1"/>
</dbReference>
<gene>
    <name evidence="7" type="ORF">L1F29_23205</name>
</gene>
<keyword evidence="8" id="KW-1185">Reference proteome</keyword>
<proteinExistence type="predicted"/>
<accession>A0ABY5S375</accession>
<dbReference type="PROSITE" id="PS51257">
    <property type="entry name" value="PROKAR_LIPOPROTEIN"/>
    <property type="match status" value="1"/>
</dbReference>
<evidence type="ECO:0000256" key="4">
    <source>
        <dbReference type="ARBA" id="ARBA00023139"/>
    </source>
</evidence>
<keyword evidence="1" id="KW-1003">Cell membrane</keyword>
<evidence type="ECO:0000256" key="3">
    <source>
        <dbReference type="ARBA" id="ARBA00023136"/>
    </source>
</evidence>
<keyword evidence="5" id="KW-0449">Lipoprotein</keyword>
<feature type="chain" id="PRO_5045465164" evidence="6">
    <location>
        <begin position="21"/>
        <end position="446"/>
    </location>
</feature>
<feature type="signal peptide" evidence="6">
    <location>
        <begin position="1"/>
        <end position="20"/>
    </location>
</feature>
<reference evidence="7" key="1">
    <citation type="submission" date="2022-01" db="EMBL/GenBank/DDBJ databases">
        <title>Paenibacillus spongiae sp. nov., isolated from marine sponge.</title>
        <authorList>
            <person name="Li Z."/>
            <person name="Zhang M."/>
        </authorList>
    </citation>
    <scope>NUCLEOTIDE SEQUENCE</scope>
    <source>
        <strain evidence="7">PHS-Z3</strain>
    </source>
</reference>
<evidence type="ECO:0000313" key="7">
    <source>
        <dbReference type="EMBL" id="UVI28341.1"/>
    </source>
</evidence>